<dbReference type="EC" id="2.7.13.3" evidence="3"/>
<comment type="subcellular location">
    <subcellularLocation>
        <location evidence="2">Cell membrane</location>
        <topology evidence="2">Multi-pass membrane protein</topology>
    </subcellularLocation>
</comment>
<evidence type="ECO:0000256" key="1">
    <source>
        <dbReference type="ARBA" id="ARBA00000085"/>
    </source>
</evidence>
<evidence type="ECO:0000256" key="12">
    <source>
        <dbReference type="ARBA" id="ARBA00023012"/>
    </source>
</evidence>
<evidence type="ECO:0000313" key="16">
    <source>
        <dbReference type="EMBL" id="GEM51077.1"/>
    </source>
</evidence>
<keyword evidence="4" id="KW-1003">Cell membrane</keyword>
<dbReference type="Gene3D" id="3.30.565.10">
    <property type="entry name" value="Histidine kinase-like ATPase, C-terminal domain"/>
    <property type="match status" value="1"/>
</dbReference>
<evidence type="ECO:0000256" key="9">
    <source>
        <dbReference type="ARBA" id="ARBA00022777"/>
    </source>
</evidence>
<keyword evidence="13 14" id="KW-0472">Membrane</keyword>
<dbReference type="GO" id="GO:0005886">
    <property type="term" value="C:plasma membrane"/>
    <property type="evidence" value="ECO:0007669"/>
    <property type="project" value="UniProtKB-SubCell"/>
</dbReference>
<dbReference type="CDD" id="cd00082">
    <property type="entry name" value="HisKA"/>
    <property type="match status" value="1"/>
</dbReference>
<accession>A0A511NEP0</accession>
<dbReference type="InterPro" id="IPR036890">
    <property type="entry name" value="HATPase_C_sf"/>
</dbReference>
<dbReference type="GO" id="GO:0000155">
    <property type="term" value="F:phosphorelay sensor kinase activity"/>
    <property type="evidence" value="ECO:0007669"/>
    <property type="project" value="InterPro"/>
</dbReference>
<evidence type="ECO:0000313" key="17">
    <source>
        <dbReference type="Proteomes" id="UP000321245"/>
    </source>
</evidence>
<keyword evidence="10" id="KW-0067">ATP-binding</keyword>
<proteinExistence type="predicted"/>
<gene>
    <name evidence="16" type="ORF">EB1_08670</name>
</gene>
<organism evidence="16 17">
    <name type="scientific">Empedobacter brevis NBRC 14943 = ATCC 43319</name>
    <dbReference type="NCBI Taxonomy" id="1218108"/>
    <lineage>
        <taxon>Bacteria</taxon>
        <taxon>Pseudomonadati</taxon>
        <taxon>Bacteroidota</taxon>
        <taxon>Flavobacteriia</taxon>
        <taxon>Flavobacteriales</taxon>
        <taxon>Weeksellaceae</taxon>
        <taxon>Empedobacter</taxon>
    </lineage>
</organism>
<evidence type="ECO:0000256" key="13">
    <source>
        <dbReference type="ARBA" id="ARBA00023136"/>
    </source>
</evidence>
<evidence type="ECO:0000259" key="15">
    <source>
        <dbReference type="PROSITE" id="PS50109"/>
    </source>
</evidence>
<keyword evidence="6" id="KW-0808">Transferase</keyword>
<dbReference type="OrthoDB" id="1522504at2"/>
<evidence type="ECO:0000256" key="8">
    <source>
        <dbReference type="ARBA" id="ARBA00022741"/>
    </source>
</evidence>
<sequence length="421" mass="49422">MRLSQKITQYLIVVVFCSMVFGFFIFYFAIERATNQSAVGKLENLNKIIEKKLQNKPISELEDQHPHVKIKILDGRYDSLTKEVIRNGDYEWDDKLQTMVNHLTVTTYPFVNGVHYQIESQLSLTIIDDKFFVGILMVIAWIFVFVIISIIFFGELISRKLYTPFYYLIDRMKRFDLKENQKIKIVHSDIHELNQLNDLFLKTSQQSIEHYNALKEFSQNLSHELQTPMANMKAKIELMLNEELSETQMQSLSGMYDDINKVSAINRSLILLMSLEYHEVTIDKINLTDLIKEMISEQEDLMLMNGVELTLNLVEDVEIKMNTLLAHIVFNNLISNANRHNCQNGKIVIELTKTKFIIRNTGYEQEFTNETIFQRFNKSKYNKESIGLGLALVKKILNVYNFEIKYKYKSNWHQFTIDLKS</sequence>
<feature type="transmembrane region" description="Helical" evidence="14">
    <location>
        <begin position="7"/>
        <end position="30"/>
    </location>
</feature>
<keyword evidence="5" id="KW-0597">Phosphoprotein</keyword>
<dbReference type="InterPro" id="IPR036097">
    <property type="entry name" value="HisK_dim/P_sf"/>
</dbReference>
<evidence type="ECO:0000256" key="11">
    <source>
        <dbReference type="ARBA" id="ARBA00022989"/>
    </source>
</evidence>
<dbReference type="InterPro" id="IPR050398">
    <property type="entry name" value="HssS/ArlS-like"/>
</dbReference>
<dbReference type="PROSITE" id="PS50109">
    <property type="entry name" value="HIS_KIN"/>
    <property type="match status" value="1"/>
</dbReference>
<dbReference type="GeneID" id="84649784"/>
<dbReference type="Pfam" id="PF00512">
    <property type="entry name" value="HisKA"/>
    <property type="match status" value="1"/>
</dbReference>
<dbReference type="GO" id="GO:0005524">
    <property type="term" value="F:ATP binding"/>
    <property type="evidence" value="ECO:0007669"/>
    <property type="project" value="UniProtKB-KW"/>
</dbReference>
<dbReference type="Pfam" id="PF02518">
    <property type="entry name" value="HATPase_c"/>
    <property type="match status" value="1"/>
</dbReference>
<keyword evidence="12" id="KW-0902">Two-component regulatory system</keyword>
<dbReference type="Gene3D" id="1.10.287.130">
    <property type="match status" value="1"/>
</dbReference>
<keyword evidence="9" id="KW-0418">Kinase</keyword>
<evidence type="ECO:0000256" key="2">
    <source>
        <dbReference type="ARBA" id="ARBA00004651"/>
    </source>
</evidence>
<feature type="domain" description="Histidine kinase" evidence="15">
    <location>
        <begin position="220"/>
        <end position="421"/>
    </location>
</feature>
<keyword evidence="8" id="KW-0547">Nucleotide-binding</keyword>
<comment type="caution">
    <text evidence="16">The sequence shown here is derived from an EMBL/GenBank/DDBJ whole genome shotgun (WGS) entry which is preliminary data.</text>
</comment>
<evidence type="ECO:0000256" key="3">
    <source>
        <dbReference type="ARBA" id="ARBA00012438"/>
    </source>
</evidence>
<dbReference type="PANTHER" id="PTHR45528:SF1">
    <property type="entry name" value="SENSOR HISTIDINE KINASE CPXA"/>
    <property type="match status" value="1"/>
</dbReference>
<evidence type="ECO:0000256" key="7">
    <source>
        <dbReference type="ARBA" id="ARBA00022692"/>
    </source>
</evidence>
<dbReference type="SUPFAM" id="SSF55874">
    <property type="entry name" value="ATPase domain of HSP90 chaperone/DNA topoisomerase II/histidine kinase"/>
    <property type="match status" value="1"/>
</dbReference>
<dbReference type="AlphaFoldDB" id="A0A511NEP0"/>
<dbReference type="PANTHER" id="PTHR45528">
    <property type="entry name" value="SENSOR HISTIDINE KINASE CPXA"/>
    <property type="match status" value="1"/>
</dbReference>
<evidence type="ECO:0000256" key="10">
    <source>
        <dbReference type="ARBA" id="ARBA00022840"/>
    </source>
</evidence>
<evidence type="ECO:0000256" key="14">
    <source>
        <dbReference type="SAM" id="Phobius"/>
    </source>
</evidence>
<evidence type="ECO:0000256" key="5">
    <source>
        <dbReference type="ARBA" id="ARBA00022553"/>
    </source>
</evidence>
<dbReference type="SMART" id="SM00388">
    <property type="entry name" value="HisKA"/>
    <property type="match status" value="1"/>
</dbReference>
<dbReference type="InterPro" id="IPR003594">
    <property type="entry name" value="HATPase_dom"/>
</dbReference>
<reference evidence="16 17" key="1">
    <citation type="submission" date="2019-07" db="EMBL/GenBank/DDBJ databases">
        <title>Whole genome shotgun sequence of Empedobacter brevis NBRC 14943.</title>
        <authorList>
            <person name="Hosoyama A."/>
            <person name="Uohara A."/>
            <person name="Ohji S."/>
            <person name="Ichikawa N."/>
        </authorList>
    </citation>
    <scope>NUCLEOTIDE SEQUENCE [LARGE SCALE GENOMIC DNA]</scope>
    <source>
        <strain evidence="16 17">NBRC 14943</strain>
    </source>
</reference>
<dbReference type="Proteomes" id="UP000321245">
    <property type="component" value="Unassembled WGS sequence"/>
</dbReference>
<dbReference type="RefSeq" id="WP_019975094.1">
    <property type="nucleotide sequence ID" value="NZ_BJXC01000004.1"/>
</dbReference>
<keyword evidence="11 14" id="KW-1133">Transmembrane helix</keyword>
<protein>
    <recommendedName>
        <fullName evidence="3">histidine kinase</fullName>
        <ecNumber evidence="3">2.7.13.3</ecNumber>
    </recommendedName>
</protein>
<dbReference type="STRING" id="1218108.GCA_000382425_01599"/>
<dbReference type="SUPFAM" id="SSF47384">
    <property type="entry name" value="Homodimeric domain of signal transducing histidine kinase"/>
    <property type="match status" value="1"/>
</dbReference>
<keyword evidence="17" id="KW-1185">Reference proteome</keyword>
<dbReference type="InterPro" id="IPR005467">
    <property type="entry name" value="His_kinase_dom"/>
</dbReference>
<dbReference type="EMBL" id="BJXC01000004">
    <property type="protein sequence ID" value="GEM51077.1"/>
    <property type="molecule type" value="Genomic_DNA"/>
</dbReference>
<keyword evidence="7 14" id="KW-0812">Transmembrane</keyword>
<dbReference type="InterPro" id="IPR003661">
    <property type="entry name" value="HisK_dim/P_dom"/>
</dbReference>
<evidence type="ECO:0000256" key="4">
    <source>
        <dbReference type="ARBA" id="ARBA00022475"/>
    </source>
</evidence>
<comment type="catalytic activity">
    <reaction evidence="1">
        <text>ATP + protein L-histidine = ADP + protein N-phospho-L-histidine.</text>
        <dbReference type="EC" id="2.7.13.3"/>
    </reaction>
</comment>
<evidence type="ECO:0000256" key="6">
    <source>
        <dbReference type="ARBA" id="ARBA00022679"/>
    </source>
</evidence>
<name>A0A511NEP0_9FLAO</name>
<feature type="transmembrane region" description="Helical" evidence="14">
    <location>
        <begin position="131"/>
        <end position="153"/>
    </location>
</feature>